<feature type="region of interest" description="Disordered" evidence="3">
    <location>
        <begin position="180"/>
        <end position="216"/>
    </location>
</feature>
<dbReference type="Gene3D" id="3.20.20.70">
    <property type="entry name" value="Aldolase class I"/>
    <property type="match status" value="1"/>
</dbReference>
<sequence>MDPLSRNASSNTITTYLRLLRKSKTSLPYGQLICVSASPNISTMTALLRLVYAVGPFIAVLQVHADIIDDWSQKAARKLSFLARKYGFLIWEGGRVLNVSKRSGKHQSMTREQINRDVDLARKRYTKGVVSVAAWAGMVSSWVIGPEEQGKGGDRLVPTLRYAARETVAVLTKSVCTEISGGNEQRDMDDDGHSNSTAGDDKNDEEINNGATLGDSLFFPAPRKGSVISLTQTITQHTEPSIPELSPTGENLYSDDEAYSDGDDIPTSPTTYPPPPLLTRGLVLCLPAVDDPAFSHEYRQYSVATAKAHSDFVVGFVSGESWIDVSQTGTIISPHTGSHDAGSDGEHETNGKSNEELAYVLFAPLESDHILFPGLDNMSPPPMDDIADSLAESVQVYLNVNDGSSSPRSSHFPLSPRQAATSAVQNQQIHTLHQLIARAISVRDVKARANHAQPDFQQESIQNDFELLCIPVISMNA</sequence>
<gene>
    <name evidence="4" type="ORF">PAAG_05316</name>
</gene>
<dbReference type="GO" id="GO:0019856">
    <property type="term" value="P:pyrimidine nucleobase biosynthetic process"/>
    <property type="evidence" value="ECO:0007669"/>
    <property type="project" value="TreeGrafter"/>
</dbReference>
<protein>
    <submittedName>
        <fullName evidence="4">Orotidine 5'-phosphate decarboxylase</fullName>
    </submittedName>
</protein>
<proteinExistence type="predicted"/>
<dbReference type="HOGENOM" id="CLU_047844_0_0_1"/>
<dbReference type="STRING" id="502779.C1H3H3"/>
<dbReference type="KEGG" id="pbl:PAAG_05316"/>
<reference evidence="4 5" key="1">
    <citation type="journal article" date="2011" name="PLoS Genet.">
        <title>Comparative genomic analysis of human fungal pathogens causing paracoccidioidomycosis.</title>
        <authorList>
            <person name="Desjardins C.A."/>
            <person name="Champion M.D."/>
            <person name="Holder J.W."/>
            <person name="Muszewska A."/>
            <person name="Goldberg J."/>
            <person name="Bailao A.M."/>
            <person name="Brigido M.M."/>
            <person name="Ferreira M.E."/>
            <person name="Garcia A.M."/>
            <person name="Grynberg M."/>
            <person name="Gujja S."/>
            <person name="Heiman D.I."/>
            <person name="Henn M.R."/>
            <person name="Kodira C.D."/>
            <person name="Leon-Narvaez H."/>
            <person name="Longo L.V."/>
            <person name="Ma L.J."/>
            <person name="Malavazi I."/>
            <person name="Matsuo A.L."/>
            <person name="Morais F.V."/>
            <person name="Pereira M."/>
            <person name="Rodriguez-Brito S."/>
            <person name="Sakthikumar S."/>
            <person name="Salem-Izacc S.M."/>
            <person name="Sykes S.M."/>
            <person name="Teixeira M.M."/>
            <person name="Vallejo M.C."/>
            <person name="Walter M.E."/>
            <person name="Yandava C."/>
            <person name="Young S."/>
            <person name="Zeng Q."/>
            <person name="Zucker J."/>
            <person name="Felipe M.S."/>
            <person name="Goldman G.H."/>
            <person name="Haas B.J."/>
            <person name="McEwen J.G."/>
            <person name="Nino-Vega G."/>
            <person name="Puccia R."/>
            <person name="San-Blas G."/>
            <person name="Soares C.M."/>
            <person name="Birren B.W."/>
            <person name="Cuomo C.A."/>
        </authorList>
    </citation>
    <scope>NUCLEOTIDE SEQUENCE [LARGE SCALE GENOMIC DNA]</scope>
    <source>
        <strain evidence="5">ATCC MYA-826 / Pb01</strain>
    </source>
</reference>
<dbReference type="EMBL" id="KN294005">
    <property type="protein sequence ID" value="EEH34267.1"/>
    <property type="molecule type" value="Genomic_DNA"/>
</dbReference>
<dbReference type="PANTHER" id="PTHR19278:SF9">
    <property type="entry name" value="URIDINE 5'-MONOPHOSPHATE SYNTHASE"/>
    <property type="match status" value="1"/>
</dbReference>
<evidence type="ECO:0000256" key="2">
    <source>
        <dbReference type="ARBA" id="ARBA00022975"/>
    </source>
</evidence>
<evidence type="ECO:0000256" key="3">
    <source>
        <dbReference type="SAM" id="MobiDB-lite"/>
    </source>
</evidence>
<dbReference type="GO" id="GO:0006222">
    <property type="term" value="P:UMP biosynthetic process"/>
    <property type="evidence" value="ECO:0007669"/>
    <property type="project" value="TreeGrafter"/>
</dbReference>
<dbReference type="AlphaFoldDB" id="C1H3H3"/>
<dbReference type="PANTHER" id="PTHR19278">
    <property type="entry name" value="OROTATE PHOSPHORIBOSYLTRANSFERASE"/>
    <property type="match status" value="1"/>
</dbReference>
<dbReference type="GO" id="GO:0004588">
    <property type="term" value="F:orotate phosphoribosyltransferase activity"/>
    <property type="evidence" value="ECO:0007669"/>
    <property type="project" value="TreeGrafter"/>
</dbReference>
<keyword evidence="2" id="KW-0665">Pyrimidine biosynthesis</keyword>
<dbReference type="RefSeq" id="XP_002792587.1">
    <property type="nucleotide sequence ID" value="XM_002792541.2"/>
</dbReference>
<dbReference type="OMA" id="HRFLLWE"/>
<dbReference type="GeneID" id="9095965"/>
<dbReference type="eggNOG" id="KOG1377">
    <property type="taxonomic scope" value="Eukaryota"/>
</dbReference>
<dbReference type="InterPro" id="IPR013785">
    <property type="entry name" value="Aldolase_TIM"/>
</dbReference>
<comment type="pathway">
    <text evidence="1">Pyrimidine metabolism; UMP biosynthesis via de novo pathway.</text>
</comment>
<evidence type="ECO:0000313" key="5">
    <source>
        <dbReference type="Proteomes" id="UP000002059"/>
    </source>
</evidence>
<dbReference type="OrthoDB" id="10263753at2759"/>
<dbReference type="VEuPathDB" id="FungiDB:PAAG_05316"/>
<evidence type="ECO:0000256" key="1">
    <source>
        <dbReference type="ARBA" id="ARBA00004725"/>
    </source>
</evidence>
<accession>C1H3H3</accession>
<evidence type="ECO:0000313" key="4">
    <source>
        <dbReference type="EMBL" id="EEH34267.1"/>
    </source>
</evidence>
<keyword evidence="5" id="KW-1185">Reference proteome</keyword>
<dbReference type="Proteomes" id="UP000002059">
    <property type="component" value="Partially assembled WGS sequence"/>
</dbReference>
<name>C1H3H3_PARBA</name>
<organism evidence="4 5">
    <name type="scientific">Paracoccidioides lutzii (strain ATCC MYA-826 / Pb01)</name>
    <name type="common">Paracoccidioides brasiliensis</name>
    <dbReference type="NCBI Taxonomy" id="502779"/>
    <lineage>
        <taxon>Eukaryota</taxon>
        <taxon>Fungi</taxon>
        <taxon>Dikarya</taxon>
        <taxon>Ascomycota</taxon>
        <taxon>Pezizomycotina</taxon>
        <taxon>Eurotiomycetes</taxon>
        <taxon>Eurotiomycetidae</taxon>
        <taxon>Onygenales</taxon>
        <taxon>Ajellomycetaceae</taxon>
        <taxon>Paracoccidioides</taxon>
    </lineage>
</organism>